<organism evidence="2 3">
    <name type="scientific">Sphingoaurantiacus capsulatus</name>
    <dbReference type="NCBI Taxonomy" id="1771310"/>
    <lineage>
        <taxon>Bacteria</taxon>
        <taxon>Pseudomonadati</taxon>
        <taxon>Pseudomonadota</taxon>
        <taxon>Alphaproteobacteria</taxon>
        <taxon>Sphingomonadales</taxon>
        <taxon>Sphingosinicellaceae</taxon>
        <taxon>Sphingoaurantiacus</taxon>
    </lineage>
</organism>
<feature type="region of interest" description="Disordered" evidence="1">
    <location>
        <begin position="17"/>
        <end position="42"/>
    </location>
</feature>
<evidence type="ECO:0008006" key="4">
    <source>
        <dbReference type="Google" id="ProtNLM"/>
    </source>
</evidence>
<dbReference type="Proteomes" id="UP001595615">
    <property type="component" value="Unassembled WGS sequence"/>
</dbReference>
<evidence type="ECO:0000313" key="3">
    <source>
        <dbReference type="Proteomes" id="UP001595615"/>
    </source>
</evidence>
<feature type="compositionally biased region" description="Basic and acidic residues" evidence="1">
    <location>
        <begin position="28"/>
        <end position="42"/>
    </location>
</feature>
<name>A0ABV7XAE3_9SPHN</name>
<evidence type="ECO:0000256" key="1">
    <source>
        <dbReference type="SAM" id="MobiDB-lite"/>
    </source>
</evidence>
<accession>A0ABV7XAE3</accession>
<dbReference type="EMBL" id="JBHRXV010000003">
    <property type="protein sequence ID" value="MFC3711629.1"/>
    <property type="molecule type" value="Genomic_DNA"/>
</dbReference>
<comment type="caution">
    <text evidence="2">The sequence shown here is derived from an EMBL/GenBank/DDBJ whole genome shotgun (WGS) entry which is preliminary data.</text>
</comment>
<dbReference type="RefSeq" id="WP_380856949.1">
    <property type="nucleotide sequence ID" value="NZ_JBHRXV010000003.1"/>
</dbReference>
<reference evidence="3" key="1">
    <citation type="journal article" date="2019" name="Int. J. Syst. Evol. Microbiol.">
        <title>The Global Catalogue of Microorganisms (GCM) 10K type strain sequencing project: providing services to taxonomists for standard genome sequencing and annotation.</title>
        <authorList>
            <consortium name="The Broad Institute Genomics Platform"/>
            <consortium name="The Broad Institute Genome Sequencing Center for Infectious Disease"/>
            <person name="Wu L."/>
            <person name="Ma J."/>
        </authorList>
    </citation>
    <scope>NUCLEOTIDE SEQUENCE [LARGE SCALE GENOMIC DNA]</scope>
    <source>
        <strain evidence="3">KCTC 42644</strain>
    </source>
</reference>
<proteinExistence type="predicted"/>
<protein>
    <recommendedName>
        <fullName evidence="4">Transcriptional regulator</fullName>
    </recommendedName>
</protein>
<keyword evidence="3" id="KW-1185">Reference proteome</keyword>
<gene>
    <name evidence="2" type="ORF">ACFOMD_03545</name>
</gene>
<sequence length="42" mass="4783">MADATKETREERLAKALRANLQRRKARDRAEDEASKADPAKD</sequence>
<evidence type="ECO:0000313" key="2">
    <source>
        <dbReference type="EMBL" id="MFC3711629.1"/>
    </source>
</evidence>